<proteinExistence type="predicted"/>
<dbReference type="InterPro" id="IPR000719">
    <property type="entry name" value="Prot_kinase_dom"/>
</dbReference>
<dbReference type="EMBL" id="BAABGN010000013">
    <property type="protein sequence ID" value="GAA4432991.1"/>
    <property type="molecule type" value="Genomic_DNA"/>
</dbReference>
<evidence type="ECO:0000256" key="1">
    <source>
        <dbReference type="ARBA" id="ARBA00022679"/>
    </source>
</evidence>
<evidence type="ECO:0000256" key="2">
    <source>
        <dbReference type="ARBA" id="ARBA00022741"/>
    </source>
</evidence>
<keyword evidence="6" id="KW-1133">Transmembrane helix</keyword>
<feature type="compositionally biased region" description="Basic residues" evidence="5">
    <location>
        <begin position="263"/>
        <end position="276"/>
    </location>
</feature>
<feature type="region of interest" description="Disordered" evidence="5">
    <location>
        <begin position="250"/>
        <end position="276"/>
    </location>
</feature>
<evidence type="ECO:0000256" key="5">
    <source>
        <dbReference type="SAM" id="MobiDB-lite"/>
    </source>
</evidence>
<evidence type="ECO:0000313" key="8">
    <source>
        <dbReference type="EMBL" id="GAA4432991.1"/>
    </source>
</evidence>
<evidence type="ECO:0000256" key="4">
    <source>
        <dbReference type="ARBA" id="ARBA00022840"/>
    </source>
</evidence>
<keyword evidence="6" id="KW-0812">Transmembrane</keyword>
<keyword evidence="2" id="KW-0547">Nucleotide-binding</keyword>
<dbReference type="PANTHER" id="PTHR43289">
    <property type="entry name" value="MITOGEN-ACTIVATED PROTEIN KINASE KINASE KINASE 20-RELATED"/>
    <property type="match status" value="1"/>
</dbReference>
<dbReference type="InterPro" id="IPR008266">
    <property type="entry name" value="Tyr_kinase_AS"/>
</dbReference>
<keyword evidence="9" id="KW-1185">Reference proteome</keyword>
<dbReference type="Gene3D" id="1.10.510.10">
    <property type="entry name" value="Transferase(Phosphotransferase) domain 1"/>
    <property type="match status" value="1"/>
</dbReference>
<dbReference type="Proteomes" id="UP001500622">
    <property type="component" value="Unassembled WGS sequence"/>
</dbReference>
<sequence>MQILQRRPGPTSRPTVPGYEIVSPVGFGAGGAAWSARSRLGRPVVVSFVQLPEGERGTALLRRLEALRSTADPHLLRVIDVVGLGEGRCALVAEEVPGPNLVTVRIAQGDLTPGGALTLLGALASALGRLHEMGIVHGDVAPSNIVLTAGGVPVLLDLAGEVTHERGTPGFVAPERRVGDPASASADVWALAQVVRWATGGHPDVDRALARALSPDPRDRPRARELAAEAAALGTPRKLEVPSEADLAQARLRSGEASTQPARPRRPRGRHRRRRATRKALVVVAACAAVLGGVTGVAVRWGSGTQEVDAATAEQVVDRLVAARDEAIADGDAQALARLTVPGTAAAERDAALLADLGDAGVRPSGLHTEVADVRLIDARTGADGGWRVEVVTRQGEYTLAGSGPRSGTVVPAQEPSCTVLEVAGPAPWRIAGVAPCG</sequence>
<name>A0ABP8LPW8_9MICO</name>
<dbReference type="InterPro" id="IPR011009">
    <property type="entry name" value="Kinase-like_dom_sf"/>
</dbReference>
<accession>A0ABP8LPW8</accession>
<feature type="transmembrane region" description="Helical" evidence="6">
    <location>
        <begin position="280"/>
        <end position="301"/>
    </location>
</feature>
<keyword evidence="1" id="KW-0808">Transferase</keyword>
<dbReference type="PROSITE" id="PS00109">
    <property type="entry name" value="PROTEIN_KINASE_TYR"/>
    <property type="match status" value="1"/>
</dbReference>
<comment type="caution">
    <text evidence="8">The sequence shown here is derived from an EMBL/GenBank/DDBJ whole genome shotgun (WGS) entry which is preliminary data.</text>
</comment>
<keyword evidence="6" id="KW-0472">Membrane</keyword>
<keyword evidence="4" id="KW-0067">ATP-binding</keyword>
<gene>
    <name evidence="8" type="ORF">GCM10023169_39420</name>
</gene>
<evidence type="ECO:0000313" key="9">
    <source>
        <dbReference type="Proteomes" id="UP001500622"/>
    </source>
</evidence>
<dbReference type="PROSITE" id="PS50011">
    <property type="entry name" value="PROTEIN_KINASE_DOM"/>
    <property type="match status" value="1"/>
</dbReference>
<protein>
    <recommendedName>
        <fullName evidence="7">Protein kinase domain-containing protein</fullName>
    </recommendedName>
</protein>
<evidence type="ECO:0000256" key="6">
    <source>
        <dbReference type="SAM" id="Phobius"/>
    </source>
</evidence>
<dbReference type="SMART" id="SM00220">
    <property type="entry name" value="S_TKc"/>
    <property type="match status" value="1"/>
</dbReference>
<dbReference type="Pfam" id="PF00069">
    <property type="entry name" value="Pkinase"/>
    <property type="match status" value="1"/>
</dbReference>
<evidence type="ECO:0000259" key="7">
    <source>
        <dbReference type="PROSITE" id="PS50011"/>
    </source>
</evidence>
<keyword evidence="3" id="KW-0418">Kinase</keyword>
<dbReference type="SUPFAM" id="SSF56112">
    <property type="entry name" value="Protein kinase-like (PK-like)"/>
    <property type="match status" value="1"/>
</dbReference>
<organism evidence="8 9">
    <name type="scientific">Georgenia halophila</name>
    <dbReference type="NCBI Taxonomy" id="620889"/>
    <lineage>
        <taxon>Bacteria</taxon>
        <taxon>Bacillati</taxon>
        <taxon>Actinomycetota</taxon>
        <taxon>Actinomycetes</taxon>
        <taxon>Micrococcales</taxon>
        <taxon>Bogoriellaceae</taxon>
        <taxon>Georgenia</taxon>
    </lineage>
</organism>
<dbReference type="RefSeq" id="WP_345218722.1">
    <property type="nucleotide sequence ID" value="NZ_BAABGN010000013.1"/>
</dbReference>
<reference evidence="9" key="1">
    <citation type="journal article" date="2019" name="Int. J. Syst. Evol. Microbiol.">
        <title>The Global Catalogue of Microorganisms (GCM) 10K type strain sequencing project: providing services to taxonomists for standard genome sequencing and annotation.</title>
        <authorList>
            <consortium name="The Broad Institute Genomics Platform"/>
            <consortium name="The Broad Institute Genome Sequencing Center for Infectious Disease"/>
            <person name="Wu L."/>
            <person name="Ma J."/>
        </authorList>
    </citation>
    <scope>NUCLEOTIDE SEQUENCE [LARGE SCALE GENOMIC DNA]</scope>
    <source>
        <strain evidence="9">JCM 17810</strain>
    </source>
</reference>
<feature type="domain" description="Protein kinase" evidence="7">
    <location>
        <begin position="19"/>
        <end position="233"/>
    </location>
</feature>
<evidence type="ECO:0000256" key="3">
    <source>
        <dbReference type="ARBA" id="ARBA00022777"/>
    </source>
</evidence>
<dbReference type="PANTHER" id="PTHR43289:SF30">
    <property type="entry name" value="NON-SPECIFIC SERINE_THREONINE PROTEIN KINASE"/>
    <property type="match status" value="1"/>
</dbReference>